<proteinExistence type="predicted"/>
<dbReference type="Pfam" id="PF03102">
    <property type="entry name" value="NeuB"/>
    <property type="match status" value="1"/>
</dbReference>
<dbReference type="SUPFAM" id="SSF51569">
    <property type="entry name" value="Aldolase"/>
    <property type="match status" value="1"/>
</dbReference>
<protein>
    <recommendedName>
        <fullName evidence="1">PseI/NeuA/B-like domain-containing protein</fullName>
    </recommendedName>
</protein>
<dbReference type="InterPro" id="IPR051690">
    <property type="entry name" value="PseI-like"/>
</dbReference>
<feature type="domain" description="PseI/NeuA/B-like" evidence="1">
    <location>
        <begin position="27"/>
        <end position="266"/>
    </location>
</feature>
<evidence type="ECO:0000313" key="2">
    <source>
        <dbReference type="EMBL" id="KKM65029.1"/>
    </source>
</evidence>
<gene>
    <name evidence="2" type="ORF">LCGC14_1495440</name>
</gene>
<name>A0A0F9J5K5_9ZZZZ</name>
<dbReference type="InterPro" id="IPR013785">
    <property type="entry name" value="Aldolase_TIM"/>
</dbReference>
<comment type="caution">
    <text evidence="2">The sequence shown here is derived from an EMBL/GenBank/DDBJ whole genome shotgun (WGS) entry which is preliminary data.</text>
</comment>
<dbReference type="GO" id="GO:0016051">
    <property type="term" value="P:carbohydrate biosynthetic process"/>
    <property type="evidence" value="ECO:0007669"/>
    <property type="project" value="InterPro"/>
</dbReference>
<dbReference type="Gene3D" id="3.20.20.70">
    <property type="entry name" value="Aldolase class I"/>
    <property type="match status" value="1"/>
</dbReference>
<reference evidence="2" key="1">
    <citation type="journal article" date="2015" name="Nature">
        <title>Complex archaea that bridge the gap between prokaryotes and eukaryotes.</title>
        <authorList>
            <person name="Spang A."/>
            <person name="Saw J.H."/>
            <person name="Jorgensen S.L."/>
            <person name="Zaremba-Niedzwiedzka K."/>
            <person name="Martijn J."/>
            <person name="Lind A.E."/>
            <person name="van Eijk R."/>
            <person name="Schleper C."/>
            <person name="Guy L."/>
            <person name="Ettema T.J."/>
        </authorList>
    </citation>
    <scope>NUCLEOTIDE SEQUENCE</scope>
</reference>
<accession>A0A0F9J5K5</accession>
<dbReference type="PANTHER" id="PTHR42966">
    <property type="entry name" value="N-ACETYLNEURAMINATE SYNTHASE"/>
    <property type="match status" value="1"/>
</dbReference>
<evidence type="ECO:0000259" key="1">
    <source>
        <dbReference type="Pfam" id="PF03102"/>
    </source>
</evidence>
<organism evidence="2">
    <name type="scientific">marine sediment metagenome</name>
    <dbReference type="NCBI Taxonomy" id="412755"/>
    <lineage>
        <taxon>unclassified sequences</taxon>
        <taxon>metagenomes</taxon>
        <taxon>ecological metagenomes</taxon>
    </lineage>
</organism>
<dbReference type="PANTHER" id="PTHR42966:SF3">
    <property type="entry name" value="BLR5971 PROTEIN"/>
    <property type="match status" value="1"/>
</dbReference>
<dbReference type="AlphaFoldDB" id="A0A0F9J5K5"/>
<dbReference type="GO" id="GO:0047444">
    <property type="term" value="F:N-acylneuraminate-9-phosphate synthase activity"/>
    <property type="evidence" value="ECO:0007669"/>
    <property type="project" value="TreeGrafter"/>
</dbReference>
<dbReference type="InterPro" id="IPR013132">
    <property type="entry name" value="PseI/NeuA/B-like_N"/>
</dbReference>
<dbReference type="EMBL" id="LAZR01010793">
    <property type="protein sequence ID" value="KKM65029.1"/>
    <property type="molecule type" value="Genomic_DNA"/>
</dbReference>
<sequence length="282" mass="31961">MLNNNGVTVIAEIGINHNGALHIAKQIIDIAYDAGCDIVKFQKRTPDQCVPENQKNFIKETPWGQMTYLEYKHKIEFGKKEFDEIDLYCKQKGIEWFASAWDLDSQRFLQQYNLRYNKIASAMLTYTGLLEMVAAEGKHTFISTGMSETFEVDFAIDVFRKNNCPFTVMACTSTYPCDVSECNVRFVNTLQDRYQDSIGVGYSGHEKGLLPTTLAVAMGATVVERHITIDRTMWGSDHAASLGPDGIKRLCRDIKNISKILGDGVKIIYDSEKPIKKKLRKF</sequence>